<protein>
    <submittedName>
        <fullName evidence="1">Uncharacterized protein</fullName>
    </submittedName>
</protein>
<gene>
    <name evidence="1" type="ORF">GY4MC1_0616</name>
</gene>
<proteinExistence type="predicted"/>
<dbReference type="AlphaFoldDB" id="A0A7U3YCS5"/>
<name>A0A7U3YCS5_GEOS0</name>
<evidence type="ECO:0000313" key="1">
    <source>
        <dbReference type="EMBL" id="ADP73444.1"/>
    </source>
</evidence>
<dbReference type="KEGG" id="gmc:GY4MC1_0616"/>
<reference evidence="1" key="1">
    <citation type="submission" date="2010-10" db="EMBL/GenBank/DDBJ databases">
        <title>Complete sequence of chromosome of Geobacillus sp. Y4.1MC1.</title>
        <authorList>
            <consortium name="US DOE Joint Genome Institute"/>
            <person name="Lucas S."/>
            <person name="Copeland A."/>
            <person name="Lapidus A."/>
            <person name="Cheng J.-F."/>
            <person name="Bruce D."/>
            <person name="Goodwin L."/>
            <person name="Pitluck S."/>
            <person name="Chertkov O."/>
            <person name="Zhang X."/>
            <person name="Detter J.C."/>
            <person name="Han C."/>
            <person name="Tapia R."/>
            <person name="Land M."/>
            <person name="Hauser L."/>
            <person name="Jeffries C."/>
            <person name="Kyrpides N."/>
            <person name="Ivanova N."/>
            <person name="Ovchinnikova G."/>
            <person name="Brumm P."/>
            <person name="Mead D."/>
            <person name="Woyke T."/>
        </authorList>
    </citation>
    <scope>NUCLEOTIDE SEQUENCE [LARGE SCALE GENOMIC DNA]</scope>
    <source>
        <strain evidence="1">Y4.1MC1</strain>
    </source>
</reference>
<dbReference type="EMBL" id="CP002293">
    <property type="protein sequence ID" value="ADP73444.1"/>
    <property type="molecule type" value="Genomic_DNA"/>
</dbReference>
<sequence>MRFVIGDYKLTPYTSWRLFEQAKRKINDITWEELQMMIRSETIKEEYEDDLLARELKILPRKRYYIGNVDNKLYLFPDENGIIIEKVQTSV</sequence>
<organism evidence="1">
    <name type="scientific">Geobacillus sp. (strain Y4.1MC1)</name>
    <dbReference type="NCBI Taxonomy" id="581103"/>
    <lineage>
        <taxon>Bacteria</taxon>
        <taxon>Bacillati</taxon>
        <taxon>Bacillota</taxon>
        <taxon>Bacilli</taxon>
        <taxon>Bacillales</taxon>
        <taxon>Anoxybacillaceae</taxon>
        <taxon>Geobacillus</taxon>
    </lineage>
</organism>
<accession>A0A7U3YCS5</accession>